<evidence type="ECO:0000256" key="2">
    <source>
        <dbReference type="ARBA" id="ARBA00023002"/>
    </source>
</evidence>
<keyword evidence="6" id="KW-1185">Reference proteome</keyword>
<comment type="similarity">
    <text evidence="1 3">Belongs to the short-chain dehydrogenases/reductases (SDR) family.</text>
</comment>
<dbReference type="CDD" id="cd05233">
    <property type="entry name" value="SDR_c"/>
    <property type="match status" value="1"/>
</dbReference>
<dbReference type="PANTHER" id="PTHR44196:SF1">
    <property type="entry name" value="DEHYDROGENASE_REDUCTASE SDR FAMILY MEMBER 7B"/>
    <property type="match status" value="1"/>
</dbReference>
<proteinExistence type="inferred from homology"/>
<organism evidence="5 6">
    <name type="scientific">Deinococcus aerius</name>
    <dbReference type="NCBI Taxonomy" id="200253"/>
    <lineage>
        <taxon>Bacteria</taxon>
        <taxon>Thermotogati</taxon>
        <taxon>Deinococcota</taxon>
        <taxon>Deinococci</taxon>
        <taxon>Deinococcales</taxon>
        <taxon>Deinococcaceae</taxon>
        <taxon>Deinococcus</taxon>
    </lineage>
</organism>
<keyword evidence="2" id="KW-0560">Oxidoreductase</keyword>
<protein>
    <submittedName>
        <fullName evidence="5">Short-chain dehydrogenase/reductase SDR</fullName>
    </submittedName>
</protein>
<dbReference type="PRINTS" id="PR00081">
    <property type="entry name" value="GDHRDH"/>
</dbReference>
<dbReference type="PRINTS" id="PR00080">
    <property type="entry name" value="SDRFAMILY"/>
</dbReference>
<evidence type="ECO:0000256" key="1">
    <source>
        <dbReference type="ARBA" id="ARBA00006484"/>
    </source>
</evidence>
<reference evidence="6" key="1">
    <citation type="submission" date="2018-01" db="EMBL/GenBank/DDBJ databases">
        <title>Draft Genome Sequence of the Radioresistant Bacterium Deinococcus aerius TR0125, Isolated from the Higher Atmosphere above Japan.</title>
        <authorList>
            <person name="Satoh K."/>
            <person name="Arai H."/>
            <person name="Sanzen T."/>
            <person name="Kawaguchi Y."/>
            <person name="Hayashi H."/>
            <person name="Yokobori S."/>
            <person name="Yamagishi A."/>
            <person name="Oono Y."/>
            <person name="Narumi I."/>
        </authorList>
    </citation>
    <scope>NUCLEOTIDE SEQUENCE [LARGE SCALE GENOMIC DNA]</scope>
    <source>
        <strain evidence="6">TR0125</strain>
    </source>
</reference>
<dbReference type="EMBL" id="BFAG01000008">
    <property type="protein sequence ID" value="GBF06245.1"/>
    <property type="molecule type" value="Genomic_DNA"/>
</dbReference>
<accession>A0A2I9DZ51</accession>
<dbReference type="OrthoDB" id="9775296at2"/>
<evidence type="ECO:0000313" key="6">
    <source>
        <dbReference type="Proteomes" id="UP000236569"/>
    </source>
</evidence>
<comment type="caution">
    <text evidence="5">The sequence shown here is derived from an EMBL/GenBank/DDBJ whole genome shotgun (WGS) entry which is preliminary data.</text>
</comment>
<dbReference type="AlphaFoldDB" id="A0A2I9DZ51"/>
<dbReference type="SUPFAM" id="SSF51735">
    <property type="entry name" value="NAD(P)-binding Rossmann-fold domains"/>
    <property type="match status" value="1"/>
</dbReference>
<dbReference type="InterPro" id="IPR002347">
    <property type="entry name" value="SDR_fam"/>
</dbReference>
<evidence type="ECO:0000313" key="5">
    <source>
        <dbReference type="EMBL" id="GBF06245.1"/>
    </source>
</evidence>
<name>A0A2I9DZ51_9DEIO</name>
<dbReference type="InterPro" id="IPR020904">
    <property type="entry name" value="Sc_DH/Rdtase_CS"/>
</dbReference>
<dbReference type="Gene3D" id="3.40.50.720">
    <property type="entry name" value="NAD(P)-binding Rossmann-like Domain"/>
    <property type="match status" value="1"/>
</dbReference>
<dbReference type="PANTHER" id="PTHR44196">
    <property type="entry name" value="DEHYDROGENASE/REDUCTASE SDR FAMILY MEMBER 7B"/>
    <property type="match status" value="1"/>
</dbReference>
<gene>
    <name evidence="5" type="ORF">DAERI_080036</name>
</gene>
<dbReference type="GO" id="GO:0016491">
    <property type="term" value="F:oxidoreductase activity"/>
    <property type="evidence" value="ECO:0007669"/>
    <property type="project" value="UniProtKB-KW"/>
</dbReference>
<dbReference type="PROSITE" id="PS00061">
    <property type="entry name" value="ADH_SHORT"/>
    <property type="match status" value="1"/>
</dbReference>
<dbReference type="InterPro" id="IPR036291">
    <property type="entry name" value="NAD(P)-bd_dom_sf"/>
</dbReference>
<dbReference type="Proteomes" id="UP000236569">
    <property type="component" value="Unassembled WGS sequence"/>
</dbReference>
<evidence type="ECO:0000259" key="4">
    <source>
        <dbReference type="SMART" id="SM00822"/>
    </source>
</evidence>
<evidence type="ECO:0000256" key="3">
    <source>
        <dbReference type="RuleBase" id="RU000363"/>
    </source>
</evidence>
<feature type="domain" description="Ketoreductase" evidence="4">
    <location>
        <begin position="9"/>
        <end position="195"/>
    </location>
</feature>
<dbReference type="Pfam" id="PF00106">
    <property type="entry name" value="adh_short"/>
    <property type="match status" value="1"/>
</dbReference>
<sequence>MRPYTFAGGTAVVTGAASGIGRALASGLASRGSHLALIDRDEEGLRTLVARLRPQHPELRVSVHPFDLSRTAEIPDLAGAVLREHPRVTLLINNAGVALGGAFTQVSAEDFDWVMDVNFRAVVALTRAFLPALRSELDSHLVNVSSLFGLVGPPGQSAYSSSKFAVRGFTEVLRHELGPLGVGVTAVHPGGVRTNIARNARVGSGVSASEAQAGQRQFERLLRLEPARAAEIILGGVERRQPRVLVGDDARVLDLLARLLPGSYGRVMGALLHLAGEGR</sequence>
<dbReference type="GO" id="GO:0016020">
    <property type="term" value="C:membrane"/>
    <property type="evidence" value="ECO:0007669"/>
    <property type="project" value="TreeGrafter"/>
</dbReference>
<dbReference type="SMART" id="SM00822">
    <property type="entry name" value="PKS_KR"/>
    <property type="match status" value="1"/>
</dbReference>
<dbReference type="InterPro" id="IPR057326">
    <property type="entry name" value="KR_dom"/>
</dbReference>
<dbReference type="RefSeq" id="WP_103129633.1">
    <property type="nucleotide sequence ID" value="NZ_BFAG01000008.1"/>
</dbReference>